<proteinExistence type="predicted"/>
<gene>
    <name evidence="2" type="ORF">PLEOSDRAFT_169393</name>
</gene>
<dbReference type="InParanoid" id="A0A067NBF8"/>
<protein>
    <submittedName>
        <fullName evidence="2">Uncharacterized protein</fullName>
    </submittedName>
</protein>
<reference evidence="3" key="1">
    <citation type="journal article" date="2014" name="Proc. Natl. Acad. Sci. U.S.A.">
        <title>Extensive sampling of basidiomycete genomes demonstrates inadequacy of the white-rot/brown-rot paradigm for wood decay fungi.</title>
        <authorList>
            <person name="Riley R."/>
            <person name="Salamov A.A."/>
            <person name="Brown D.W."/>
            <person name="Nagy L.G."/>
            <person name="Floudas D."/>
            <person name="Held B.W."/>
            <person name="Levasseur A."/>
            <person name="Lombard V."/>
            <person name="Morin E."/>
            <person name="Otillar R."/>
            <person name="Lindquist E.A."/>
            <person name="Sun H."/>
            <person name="LaButti K.M."/>
            <person name="Schmutz J."/>
            <person name="Jabbour D."/>
            <person name="Luo H."/>
            <person name="Baker S.E."/>
            <person name="Pisabarro A.G."/>
            <person name="Walton J.D."/>
            <person name="Blanchette R.A."/>
            <person name="Henrissat B."/>
            <person name="Martin F."/>
            <person name="Cullen D."/>
            <person name="Hibbett D.S."/>
            <person name="Grigoriev I.V."/>
        </authorList>
    </citation>
    <scope>NUCLEOTIDE SEQUENCE [LARGE SCALE GENOMIC DNA]</scope>
    <source>
        <strain evidence="3">PC15</strain>
    </source>
</reference>
<accession>A0A067NBF8</accession>
<evidence type="ECO:0000313" key="2">
    <source>
        <dbReference type="EMBL" id="KDQ25333.1"/>
    </source>
</evidence>
<dbReference type="HOGENOM" id="CLU_1038702_0_0_1"/>
<evidence type="ECO:0000313" key="3">
    <source>
        <dbReference type="Proteomes" id="UP000027073"/>
    </source>
</evidence>
<name>A0A067NBF8_PLEO1</name>
<organism evidence="2 3">
    <name type="scientific">Pleurotus ostreatus (strain PC15)</name>
    <name type="common">Oyster mushroom</name>
    <dbReference type="NCBI Taxonomy" id="1137138"/>
    <lineage>
        <taxon>Eukaryota</taxon>
        <taxon>Fungi</taxon>
        <taxon>Dikarya</taxon>
        <taxon>Basidiomycota</taxon>
        <taxon>Agaricomycotina</taxon>
        <taxon>Agaricomycetes</taxon>
        <taxon>Agaricomycetidae</taxon>
        <taxon>Agaricales</taxon>
        <taxon>Pleurotineae</taxon>
        <taxon>Pleurotaceae</taxon>
        <taxon>Pleurotus</taxon>
    </lineage>
</organism>
<dbReference type="AlphaFoldDB" id="A0A067NBF8"/>
<dbReference type="Proteomes" id="UP000027073">
    <property type="component" value="Unassembled WGS sequence"/>
</dbReference>
<evidence type="ECO:0000256" key="1">
    <source>
        <dbReference type="SAM" id="SignalP"/>
    </source>
</evidence>
<feature type="chain" id="PRO_5001642007" evidence="1">
    <location>
        <begin position="20"/>
        <end position="268"/>
    </location>
</feature>
<dbReference type="VEuPathDB" id="FungiDB:PLEOSDRAFT_169393"/>
<sequence>MSQFIAASLILALSATAATFTVLDVDPGVAQSSDYIIVLHRLLGSSTLENDSDLDLRPIVPTFDINSPYSFSQTANMATVLPQAPLDDGLALDAGVVGEVPAEDPMAPGVFGGAAANSPTQTPSVCVPQLHITCCENGEPSCGAAVAEFPKASATTVPVTTLLYSKCFGDLIRSGAITADANRPDRDDGWTRSSIVQEYLFCWEQAYMLRANLSHVSLAYSHAASAIFSYEPRQLCTSGEFPVAQTLHARSGLQALDTVHKSERQVVA</sequence>
<dbReference type="EMBL" id="KL198010">
    <property type="protein sequence ID" value="KDQ25333.1"/>
    <property type="molecule type" value="Genomic_DNA"/>
</dbReference>
<feature type="signal peptide" evidence="1">
    <location>
        <begin position="1"/>
        <end position="19"/>
    </location>
</feature>
<keyword evidence="1" id="KW-0732">Signal</keyword>